<accession>A0A6G0W0I4</accession>
<evidence type="ECO:0000313" key="1">
    <source>
        <dbReference type="EMBL" id="KAF0716997.1"/>
    </source>
</evidence>
<keyword evidence="2" id="KW-1185">Reference proteome</keyword>
<name>A0A6G0W0I4_APHCR</name>
<sequence>MILHRVRYFSKNMAPNLALPPQPILTCWGTWLNAAFYYCDNLEIIKEIILQLNNKDSISIKKSQDLIKDPNLKANLIYIKIHQILK</sequence>
<gene>
    <name evidence="1" type="ORF">FWK35_00031094</name>
</gene>
<dbReference type="Proteomes" id="UP000478052">
    <property type="component" value="Unassembled WGS sequence"/>
</dbReference>
<organism evidence="1 2">
    <name type="scientific">Aphis craccivora</name>
    <name type="common">Cowpea aphid</name>
    <dbReference type="NCBI Taxonomy" id="307492"/>
    <lineage>
        <taxon>Eukaryota</taxon>
        <taxon>Metazoa</taxon>
        <taxon>Ecdysozoa</taxon>
        <taxon>Arthropoda</taxon>
        <taxon>Hexapoda</taxon>
        <taxon>Insecta</taxon>
        <taxon>Pterygota</taxon>
        <taxon>Neoptera</taxon>
        <taxon>Paraneoptera</taxon>
        <taxon>Hemiptera</taxon>
        <taxon>Sternorrhyncha</taxon>
        <taxon>Aphidomorpha</taxon>
        <taxon>Aphidoidea</taxon>
        <taxon>Aphididae</taxon>
        <taxon>Aphidini</taxon>
        <taxon>Aphis</taxon>
        <taxon>Aphis</taxon>
    </lineage>
</organism>
<protein>
    <submittedName>
        <fullName evidence="1">DUF659 domain-containing protein</fullName>
    </submittedName>
</protein>
<proteinExistence type="predicted"/>
<dbReference type="OrthoDB" id="6769010at2759"/>
<comment type="caution">
    <text evidence="1">The sequence shown here is derived from an EMBL/GenBank/DDBJ whole genome shotgun (WGS) entry which is preliminary data.</text>
</comment>
<evidence type="ECO:0000313" key="2">
    <source>
        <dbReference type="Proteomes" id="UP000478052"/>
    </source>
</evidence>
<dbReference type="AlphaFoldDB" id="A0A6G0W0I4"/>
<reference evidence="1 2" key="1">
    <citation type="submission" date="2019-08" db="EMBL/GenBank/DDBJ databases">
        <title>Whole genome of Aphis craccivora.</title>
        <authorList>
            <person name="Voronova N.V."/>
            <person name="Shulinski R.S."/>
            <person name="Bandarenka Y.V."/>
            <person name="Zhorov D.G."/>
            <person name="Warner D."/>
        </authorList>
    </citation>
    <scope>NUCLEOTIDE SEQUENCE [LARGE SCALE GENOMIC DNA]</scope>
    <source>
        <strain evidence="1">180601</strain>
        <tissue evidence="1">Whole Body</tissue>
    </source>
</reference>
<dbReference type="EMBL" id="VUJU01009896">
    <property type="protein sequence ID" value="KAF0716997.1"/>
    <property type="molecule type" value="Genomic_DNA"/>
</dbReference>